<organism evidence="1 2">
    <name type="scientific">Streptomyces sp. 900105245</name>
    <dbReference type="NCBI Taxonomy" id="3154379"/>
    <lineage>
        <taxon>Bacteria</taxon>
        <taxon>Bacillati</taxon>
        <taxon>Actinomycetota</taxon>
        <taxon>Actinomycetes</taxon>
        <taxon>Kitasatosporales</taxon>
        <taxon>Streptomycetaceae</taxon>
        <taxon>Streptomyces</taxon>
    </lineage>
</organism>
<dbReference type="Proteomes" id="UP001470023">
    <property type="component" value="Unassembled WGS sequence"/>
</dbReference>
<name>A0ABV1UBE0_9ACTN</name>
<comment type="caution">
    <text evidence="1">The sequence shown here is derived from an EMBL/GenBank/DDBJ whole genome shotgun (WGS) entry which is preliminary data.</text>
</comment>
<proteinExistence type="predicted"/>
<accession>A0ABV1UBE0</accession>
<gene>
    <name evidence="1" type="ORF">ABT272_24550</name>
</gene>
<evidence type="ECO:0000313" key="2">
    <source>
        <dbReference type="Proteomes" id="UP001470023"/>
    </source>
</evidence>
<dbReference type="EMBL" id="JBEPAZ010000023">
    <property type="protein sequence ID" value="MER6430882.1"/>
    <property type="molecule type" value="Genomic_DNA"/>
</dbReference>
<sequence>MIRLVTADRLRRLREDADQARTDARTVQEQANAAWSQHIRELYAVTDRAERAEAATSEVGSILARAMEQLSATEQELLLKAIETRRLRTELEAGPGEGSTLTVLLHHGEPHTIYASREDAHADTATHGMPVDHVWRRCDERPAAAFTWRCEAFIYDAASRGFRRAQMPAPRPVEGAA</sequence>
<keyword evidence="2" id="KW-1185">Reference proteome</keyword>
<dbReference type="RefSeq" id="WP_352064389.1">
    <property type="nucleotide sequence ID" value="NZ_JBEPAZ010000023.1"/>
</dbReference>
<reference evidence="1 2" key="1">
    <citation type="submission" date="2024-06" db="EMBL/GenBank/DDBJ databases">
        <title>The Natural Products Discovery Center: Release of the First 8490 Sequenced Strains for Exploring Actinobacteria Biosynthetic Diversity.</title>
        <authorList>
            <person name="Kalkreuter E."/>
            <person name="Kautsar S.A."/>
            <person name="Yang D."/>
            <person name="Bader C.D."/>
            <person name="Teijaro C.N."/>
            <person name="Fluegel L."/>
            <person name="Davis C.M."/>
            <person name="Simpson J.R."/>
            <person name="Lauterbach L."/>
            <person name="Steele A.D."/>
            <person name="Gui C."/>
            <person name="Meng S."/>
            <person name="Li G."/>
            <person name="Viehrig K."/>
            <person name="Ye F."/>
            <person name="Su P."/>
            <person name="Kiefer A.F."/>
            <person name="Nichols A."/>
            <person name="Cepeda A.J."/>
            <person name="Yan W."/>
            <person name="Fan B."/>
            <person name="Jiang Y."/>
            <person name="Adhikari A."/>
            <person name="Zheng C.-J."/>
            <person name="Schuster L."/>
            <person name="Cowan T.M."/>
            <person name="Smanski M.J."/>
            <person name="Chevrette M.G."/>
            <person name="De Carvalho L.P.S."/>
            <person name="Shen B."/>
        </authorList>
    </citation>
    <scope>NUCLEOTIDE SEQUENCE [LARGE SCALE GENOMIC DNA]</scope>
    <source>
        <strain evidence="1 2">NPDC001166</strain>
    </source>
</reference>
<protein>
    <submittedName>
        <fullName evidence="1">Uncharacterized protein</fullName>
    </submittedName>
</protein>
<evidence type="ECO:0000313" key="1">
    <source>
        <dbReference type="EMBL" id="MER6430882.1"/>
    </source>
</evidence>